<evidence type="ECO:0000313" key="5">
    <source>
        <dbReference type="Proteomes" id="UP001457282"/>
    </source>
</evidence>
<keyword evidence="5" id="KW-1185">Reference proteome</keyword>
<feature type="domain" description="DUF4218" evidence="2">
    <location>
        <begin position="1"/>
        <end position="77"/>
    </location>
</feature>
<dbReference type="AlphaFoldDB" id="A0AAW1VGR9"/>
<evidence type="ECO:0000313" key="4">
    <source>
        <dbReference type="EMBL" id="KAK9901149.1"/>
    </source>
</evidence>
<gene>
    <name evidence="4" type="ORF">M0R45_002262</name>
</gene>
<feature type="compositionally biased region" description="Polar residues" evidence="1">
    <location>
        <begin position="599"/>
        <end position="625"/>
    </location>
</feature>
<organism evidence="4 5">
    <name type="scientific">Rubus argutus</name>
    <name type="common">Southern blackberry</name>
    <dbReference type="NCBI Taxonomy" id="59490"/>
    <lineage>
        <taxon>Eukaryota</taxon>
        <taxon>Viridiplantae</taxon>
        <taxon>Streptophyta</taxon>
        <taxon>Embryophyta</taxon>
        <taxon>Tracheophyta</taxon>
        <taxon>Spermatophyta</taxon>
        <taxon>Magnoliopsida</taxon>
        <taxon>eudicotyledons</taxon>
        <taxon>Gunneridae</taxon>
        <taxon>Pentapetalae</taxon>
        <taxon>rosids</taxon>
        <taxon>fabids</taxon>
        <taxon>Rosales</taxon>
        <taxon>Rosaceae</taxon>
        <taxon>Rosoideae</taxon>
        <taxon>Rosoideae incertae sedis</taxon>
        <taxon>Rubus</taxon>
    </lineage>
</organism>
<dbReference type="InterPro" id="IPR025452">
    <property type="entry name" value="DUF4218"/>
</dbReference>
<dbReference type="PANTHER" id="PTHR48258:SF9">
    <property type="entry name" value="OS01G0348150 PROTEIN"/>
    <property type="match status" value="1"/>
</dbReference>
<evidence type="ECO:0000256" key="1">
    <source>
        <dbReference type="SAM" id="MobiDB-lite"/>
    </source>
</evidence>
<proteinExistence type="predicted"/>
<feature type="domain" description="DUF8039" evidence="3">
    <location>
        <begin position="688"/>
        <end position="758"/>
    </location>
</feature>
<dbReference type="EMBL" id="JBEDUW010000334">
    <property type="protein sequence ID" value="KAK9901149.1"/>
    <property type="molecule type" value="Genomic_DNA"/>
</dbReference>
<comment type="caution">
    <text evidence="4">The sequence shown here is derived from an EMBL/GenBank/DDBJ whole genome shotgun (WGS) entry which is preliminary data.</text>
</comment>
<dbReference type="Pfam" id="PF03004">
    <property type="entry name" value="Transposase_24"/>
    <property type="match status" value="1"/>
</dbReference>
<feature type="region of interest" description="Disordered" evidence="1">
    <location>
        <begin position="270"/>
        <end position="308"/>
    </location>
</feature>
<name>A0AAW1VGR9_RUBAR</name>
<protein>
    <recommendedName>
        <fullName evidence="6">Transposase</fullName>
    </recommendedName>
</protein>
<sequence length="760" mass="85950">MVHLTIHLVHEARIGGPVHLRWMFPPERFMKTLKDYVKNRSNPEGCIAEKYLAEELTRFCSGYFKQAAEVGVQNRRNEDLENEVVLEGRGFGGKSRPMTATMLEIAHRYVLMNTTEIDPWRKMHKDELKNLDKRLAKNESILDRKHVNTFASWLAKKVTMGDSSDMSNTVRWLALGPIREVKTCSVLKAPPRGFYENATFNEDEYMPCAPFDVSQLGYNIDDEDCVRRDCEPVNYASTSKKGKKRGKKQQAAILAATIASVRQERNEALRISEGGSNSPDTPTSNGSHDATNPEISKRKPRGKAKALDKGKTIVPVEVAFNSRSQPYGKHAARFATFLGVSARELVPLTISTWTGKALSDDFRTQIWQHVTTYYVVDECNKKQIFQRMAKLWRDYRSLILKEVKKQAELVGLQTAAAMLKPDNIHSMDEWLTFIKSRMTPAFMEKCEKFRQMREQKTLLHRTSRKSFACIEDELKQQSETPDEVSRCDVWLHAYEVKKTNADEEIEDPEVVKQVKQNRAEQVTSQTCSIKDDAVSQVLGPDRRGRVRGYGFGAIPSKVAGQTYVGNKVTMLEREVEELKMVVKTLLARSEKEGNKNQKKTTSAQHSATVIGQSQKGNGTATTGSNHDAAESKKRKQKNVEVGESDQEASKQSKKKTNANNQSTIKEKEGACTQRSVPLMKKLHLLSWLDKDEKIVATADLHSKDPNEKVHCVPLGPGCWKVWVREVSHDIALFRPTQEFSTLDAARGSTVAWPINFIKSI</sequence>
<dbReference type="Pfam" id="PF26133">
    <property type="entry name" value="DUF8039"/>
    <property type="match status" value="1"/>
</dbReference>
<reference evidence="4 5" key="1">
    <citation type="journal article" date="2023" name="G3 (Bethesda)">
        <title>A chromosome-length genome assembly and annotation of blackberry (Rubus argutus, cv. 'Hillquist').</title>
        <authorList>
            <person name="Bruna T."/>
            <person name="Aryal R."/>
            <person name="Dudchenko O."/>
            <person name="Sargent D.J."/>
            <person name="Mead D."/>
            <person name="Buti M."/>
            <person name="Cavallini A."/>
            <person name="Hytonen T."/>
            <person name="Andres J."/>
            <person name="Pham M."/>
            <person name="Weisz D."/>
            <person name="Mascagni F."/>
            <person name="Usai G."/>
            <person name="Natali L."/>
            <person name="Bassil N."/>
            <person name="Fernandez G.E."/>
            <person name="Lomsadze A."/>
            <person name="Armour M."/>
            <person name="Olukolu B."/>
            <person name="Poorten T."/>
            <person name="Britton C."/>
            <person name="Davik J."/>
            <person name="Ashrafi H."/>
            <person name="Aiden E.L."/>
            <person name="Borodovsky M."/>
            <person name="Worthington M."/>
        </authorList>
    </citation>
    <scope>NUCLEOTIDE SEQUENCE [LARGE SCALE GENOMIC DNA]</scope>
    <source>
        <strain evidence="4">PI 553951</strain>
    </source>
</reference>
<dbReference type="Pfam" id="PF13960">
    <property type="entry name" value="DUF4218"/>
    <property type="match status" value="1"/>
</dbReference>
<evidence type="ECO:0000259" key="2">
    <source>
        <dbReference type="Pfam" id="PF13960"/>
    </source>
</evidence>
<feature type="compositionally biased region" description="Polar residues" evidence="1">
    <location>
        <begin position="274"/>
        <end position="294"/>
    </location>
</feature>
<dbReference type="Proteomes" id="UP001457282">
    <property type="component" value="Unassembled WGS sequence"/>
</dbReference>
<dbReference type="InterPro" id="IPR004252">
    <property type="entry name" value="Probable_transposase_24"/>
</dbReference>
<feature type="region of interest" description="Disordered" evidence="1">
    <location>
        <begin position="590"/>
        <end position="667"/>
    </location>
</feature>
<evidence type="ECO:0000259" key="3">
    <source>
        <dbReference type="Pfam" id="PF26133"/>
    </source>
</evidence>
<dbReference type="InterPro" id="IPR058352">
    <property type="entry name" value="DUF8039"/>
</dbReference>
<evidence type="ECO:0008006" key="6">
    <source>
        <dbReference type="Google" id="ProtNLM"/>
    </source>
</evidence>
<accession>A0AAW1VGR9</accession>
<dbReference type="PANTHER" id="PTHR48258">
    <property type="entry name" value="DUF4218 DOMAIN-CONTAINING PROTEIN-RELATED"/>
    <property type="match status" value="1"/>
</dbReference>